<reference evidence="12 13" key="1">
    <citation type="submission" date="2019-02" db="EMBL/GenBank/DDBJ databases">
        <title>Planctomycetal bacteria perform biofilm scaping via a novel small molecule.</title>
        <authorList>
            <person name="Jeske O."/>
            <person name="Boedeker C."/>
            <person name="Wiegand S."/>
            <person name="Breitling P."/>
            <person name="Kallscheuer N."/>
            <person name="Jogler M."/>
            <person name="Rohde M."/>
            <person name="Petersen J."/>
            <person name="Medema M.H."/>
            <person name="Surup F."/>
            <person name="Jogler C."/>
        </authorList>
    </citation>
    <scope>NUCLEOTIDE SEQUENCE [LARGE SCALE GENOMIC DNA]</scope>
    <source>
        <strain evidence="12 13">Mal15</strain>
    </source>
</reference>
<name>A0A5B9MGE7_9BACT</name>
<dbReference type="GO" id="GO:0044718">
    <property type="term" value="P:siderophore transmembrane transport"/>
    <property type="evidence" value="ECO:0007669"/>
    <property type="project" value="TreeGrafter"/>
</dbReference>
<keyword evidence="9" id="KW-0732">Signal</keyword>
<feature type="domain" description="TonB-dependent receptor-like beta-barrel" evidence="10">
    <location>
        <begin position="349"/>
        <end position="833"/>
    </location>
</feature>
<dbReference type="EMBL" id="CP036264">
    <property type="protein sequence ID" value="QEF98654.1"/>
    <property type="molecule type" value="Genomic_DNA"/>
</dbReference>
<proteinExistence type="inferred from homology"/>
<evidence type="ECO:0000256" key="7">
    <source>
        <dbReference type="ARBA" id="ARBA00023237"/>
    </source>
</evidence>
<gene>
    <name evidence="12" type="ORF">Mal15_27090</name>
</gene>
<dbReference type="GO" id="GO:0009279">
    <property type="term" value="C:cell outer membrane"/>
    <property type="evidence" value="ECO:0007669"/>
    <property type="project" value="UniProtKB-SubCell"/>
</dbReference>
<keyword evidence="5 8" id="KW-0798">TonB box</keyword>
<dbReference type="InterPro" id="IPR039426">
    <property type="entry name" value="TonB-dep_rcpt-like"/>
</dbReference>
<feature type="signal peptide" evidence="9">
    <location>
        <begin position="1"/>
        <end position="25"/>
    </location>
</feature>
<dbReference type="InterPro" id="IPR000531">
    <property type="entry name" value="Beta-barrel_TonB"/>
</dbReference>
<dbReference type="RefSeq" id="WP_167546773.1">
    <property type="nucleotide sequence ID" value="NZ_CP036264.1"/>
</dbReference>
<evidence type="ECO:0000256" key="6">
    <source>
        <dbReference type="ARBA" id="ARBA00023136"/>
    </source>
</evidence>
<sequence precursor="true">MFRKRQGRLLPLAVVTLISMPAVMADEPKLTLPAASQPAADVAETSVAATSAATTGAGEVTEPDFRLLRIAENLEQMVATGVIPAQFEEEDLFGAPSEAVGQQGLQPIDAGPSGGLESFDAGDISEEFGFGDWSLISRPALSTDTSSLVDSASFIEDLEQVQGTSEVGLSESPAVDIVTAQQFNLTATPDIAETLVANPTTQTVRARQRSQVGFDPRIRGFYTGQVYTGHDGSYQFPVRSDLDGVFSKIDQSLIGNMQVYSGPYTVRYGSGFSFLNVDTIPAPRYKCGWENHIRLGTNVRTNGGQTYNTMTLFGGGESLGYFANVGYRKGSDYEAGDGLLVPSSYDAFNLFTGIGYDIDRQTRSELRYTHIDQDNTEYAGQFFDVDDLKSDGLTHSLVHRDDRAGFGYRVDSWANYTTFNGDTANGSKRRVDFPVLQRVDDALAEAGRPINTGPSPTPVIAAPGQEFFGIVDGDLISAGMRAGFTQELDRDRTVGAGVDFRYVRQEIDESFDLSDFTDNIGNPLDNFNTGLPAAEVFEPGLYTEYSFKPRQYLSTAVGARVSLAYTEADERDVDLNRSNFRDPFTNEINQDLDVSDVLSAFFITNDIDLAPAWKARVGFGYAERLPNLEQRYSDGLFLAIIQSGFSRVIGDPTLSKERNWQVDGRINMEHDYLRARLSGFHSWIVDYITYEANVIDDPQGARLLRAMNTEYATLTGFEYYCEADLVDGWQVFGSLAYLDGRDREIDQPLAGINPLEGRAGLRLIDTGPRNAWGFEWGLRMVDNQDRLATLRAVAPATGVVELETATPGFTTSYIRGYIRPANNVNITMGAENLFNNNYFEHLNLRLPPEGRFGQTAVLSPGLTPYFGVEVDY</sequence>
<dbReference type="Gene3D" id="2.40.170.20">
    <property type="entry name" value="TonB-dependent receptor, beta-barrel domain"/>
    <property type="match status" value="1"/>
</dbReference>
<accession>A0A5B9MGE7</accession>
<keyword evidence="7" id="KW-0998">Cell outer membrane</keyword>
<dbReference type="Pfam" id="PF07715">
    <property type="entry name" value="Plug"/>
    <property type="match status" value="1"/>
</dbReference>
<evidence type="ECO:0000259" key="10">
    <source>
        <dbReference type="Pfam" id="PF00593"/>
    </source>
</evidence>
<dbReference type="Pfam" id="PF00593">
    <property type="entry name" value="TonB_dep_Rec_b-barrel"/>
    <property type="match status" value="1"/>
</dbReference>
<dbReference type="Proteomes" id="UP000321353">
    <property type="component" value="Chromosome"/>
</dbReference>
<dbReference type="PANTHER" id="PTHR30069">
    <property type="entry name" value="TONB-DEPENDENT OUTER MEMBRANE RECEPTOR"/>
    <property type="match status" value="1"/>
</dbReference>
<keyword evidence="12" id="KW-0675">Receptor</keyword>
<dbReference type="PANTHER" id="PTHR30069:SF49">
    <property type="entry name" value="OUTER MEMBRANE PROTEIN C"/>
    <property type="match status" value="1"/>
</dbReference>
<evidence type="ECO:0000256" key="5">
    <source>
        <dbReference type="ARBA" id="ARBA00023077"/>
    </source>
</evidence>
<evidence type="ECO:0000313" key="13">
    <source>
        <dbReference type="Proteomes" id="UP000321353"/>
    </source>
</evidence>
<evidence type="ECO:0000313" key="12">
    <source>
        <dbReference type="EMBL" id="QEF98654.1"/>
    </source>
</evidence>
<evidence type="ECO:0000259" key="11">
    <source>
        <dbReference type="Pfam" id="PF07715"/>
    </source>
</evidence>
<keyword evidence="3" id="KW-1134">Transmembrane beta strand</keyword>
<keyword evidence="2" id="KW-0813">Transport</keyword>
<protein>
    <submittedName>
        <fullName evidence="12">TonB dependent receptor</fullName>
    </submittedName>
</protein>
<evidence type="ECO:0000256" key="8">
    <source>
        <dbReference type="RuleBase" id="RU003357"/>
    </source>
</evidence>
<dbReference type="InterPro" id="IPR036942">
    <property type="entry name" value="Beta-barrel_TonB_sf"/>
</dbReference>
<keyword evidence="13" id="KW-1185">Reference proteome</keyword>
<dbReference type="SUPFAM" id="SSF56935">
    <property type="entry name" value="Porins"/>
    <property type="match status" value="1"/>
</dbReference>
<evidence type="ECO:0000256" key="3">
    <source>
        <dbReference type="ARBA" id="ARBA00022452"/>
    </source>
</evidence>
<dbReference type="KEGG" id="smam:Mal15_27090"/>
<dbReference type="InterPro" id="IPR012910">
    <property type="entry name" value="Plug_dom"/>
</dbReference>
<evidence type="ECO:0000256" key="9">
    <source>
        <dbReference type="SAM" id="SignalP"/>
    </source>
</evidence>
<evidence type="ECO:0000256" key="4">
    <source>
        <dbReference type="ARBA" id="ARBA00022692"/>
    </source>
</evidence>
<dbReference type="AlphaFoldDB" id="A0A5B9MGE7"/>
<comment type="subcellular location">
    <subcellularLocation>
        <location evidence="1">Cell outer membrane</location>
        <topology evidence="1">Multi-pass membrane protein</topology>
    </subcellularLocation>
</comment>
<feature type="chain" id="PRO_5022679482" evidence="9">
    <location>
        <begin position="26"/>
        <end position="872"/>
    </location>
</feature>
<evidence type="ECO:0000256" key="1">
    <source>
        <dbReference type="ARBA" id="ARBA00004571"/>
    </source>
</evidence>
<evidence type="ECO:0000256" key="2">
    <source>
        <dbReference type="ARBA" id="ARBA00022448"/>
    </source>
</evidence>
<dbReference type="GO" id="GO:0015344">
    <property type="term" value="F:siderophore uptake transmembrane transporter activity"/>
    <property type="evidence" value="ECO:0007669"/>
    <property type="project" value="TreeGrafter"/>
</dbReference>
<feature type="domain" description="TonB-dependent receptor plug" evidence="11">
    <location>
        <begin position="172"/>
        <end position="271"/>
    </location>
</feature>
<comment type="similarity">
    <text evidence="8">Belongs to the TonB-dependent receptor family.</text>
</comment>
<keyword evidence="4" id="KW-0812">Transmembrane</keyword>
<organism evidence="12 13">
    <name type="scientific">Stieleria maiorica</name>
    <dbReference type="NCBI Taxonomy" id="2795974"/>
    <lineage>
        <taxon>Bacteria</taxon>
        <taxon>Pseudomonadati</taxon>
        <taxon>Planctomycetota</taxon>
        <taxon>Planctomycetia</taxon>
        <taxon>Pirellulales</taxon>
        <taxon>Pirellulaceae</taxon>
        <taxon>Stieleria</taxon>
    </lineage>
</organism>
<keyword evidence="6 8" id="KW-0472">Membrane</keyword>